<reference evidence="1 2" key="1">
    <citation type="submission" date="2013-07" db="EMBL/GenBank/DDBJ databases">
        <title>Thioclava pacifica DSM 10166 Genome Sequencing.</title>
        <authorList>
            <person name="Lai Q."/>
            <person name="Shao Z."/>
        </authorList>
    </citation>
    <scope>NUCLEOTIDE SEQUENCE [LARGE SCALE GENOMIC DNA]</scope>
    <source>
        <strain evidence="1 2">DSM 10166</strain>
    </source>
</reference>
<dbReference type="EMBL" id="AUND01000003">
    <property type="protein sequence ID" value="KEO55301.1"/>
    <property type="molecule type" value="Genomic_DNA"/>
</dbReference>
<protein>
    <submittedName>
        <fullName evidence="1">Uncharacterized protein</fullName>
    </submittedName>
</protein>
<dbReference type="eggNOG" id="ENOG502ZMSH">
    <property type="taxonomic scope" value="Bacteria"/>
</dbReference>
<organism evidence="1 2">
    <name type="scientific">Thioclava pacifica DSM 10166</name>
    <dbReference type="NCBI Taxonomy" id="1353537"/>
    <lineage>
        <taxon>Bacteria</taxon>
        <taxon>Pseudomonadati</taxon>
        <taxon>Pseudomonadota</taxon>
        <taxon>Alphaproteobacteria</taxon>
        <taxon>Rhodobacterales</taxon>
        <taxon>Paracoccaceae</taxon>
        <taxon>Thioclava</taxon>
    </lineage>
</organism>
<evidence type="ECO:0000313" key="2">
    <source>
        <dbReference type="Proteomes" id="UP000027432"/>
    </source>
</evidence>
<dbReference type="STRING" id="1353537.TP2_16030"/>
<proteinExistence type="predicted"/>
<accession>A0A074JCD2</accession>
<evidence type="ECO:0000313" key="1">
    <source>
        <dbReference type="EMBL" id="KEO55301.1"/>
    </source>
</evidence>
<name>A0A074JCD2_9RHOB</name>
<comment type="caution">
    <text evidence="1">The sequence shown here is derived from an EMBL/GenBank/DDBJ whole genome shotgun (WGS) entry which is preliminary data.</text>
</comment>
<keyword evidence="2" id="KW-1185">Reference proteome</keyword>
<gene>
    <name evidence="1" type="ORF">TP2_16030</name>
</gene>
<sequence length="39" mass="4265">MALTYKRLDAADGAAVILLIVHQRCNMPALVYYEDPDGG</sequence>
<dbReference type="Proteomes" id="UP000027432">
    <property type="component" value="Unassembled WGS sequence"/>
</dbReference>
<dbReference type="AlphaFoldDB" id="A0A074JCD2"/>